<name>A0A6I8LUE0_9PSEU</name>
<reference evidence="2 3" key="1">
    <citation type="submission" date="2019-09" db="EMBL/GenBank/DDBJ databases">
        <authorList>
            <person name="Leyn A S."/>
        </authorList>
    </citation>
    <scope>NUCLEOTIDE SEQUENCE [LARGE SCALE GENOMIC DNA]</scope>
    <source>
        <strain evidence="2">AA231_1</strain>
    </source>
</reference>
<evidence type="ECO:0000313" key="3">
    <source>
        <dbReference type="Proteomes" id="UP000399805"/>
    </source>
</evidence>
<dbReference type="AlphaFoldDB" id="A0A6I8LUE0"/>
<gene>
    <name evidence="2" type="ORF">AA23TX_04508</name>
</gene>
<accession>A0A6I8LUE0</accession>
<dbReference type="CDD" id="cd07043">
    <property type="entry name" value="STAS_anti-anti-sigma_factors"/>
    <property type="match status" value="1"/>
</dbReference>
<protein>
    <recommendedName>
        <fullName evidence="1">STAS domain-containing protein</fullName>
    </recommendedName>
</protein>
<dbReference type="PROSITE" id="PS50801">
    <property type="entry name" value="STAS"/>
    <property type="match status" value="1"/>
</dbReference>
<feature type="domain" description="STAS" evidence="1">
    <location>
        <begin position="12"/>
        <end position="117"/>
    </location>
</feature>
<dbReference type="EMBL" id="CABVGP010000002">
    <property type="protein sequence ID" value="VVJ19487.1"/>
    <property type="molecule type" value="Genomic_DNA"/>
</dbReference>
<dbReference type="InterPro" id="IPR036513">
    <property type="entry name" value="STAS_dom_sf"/>
</dbReference>
<evidence type="ECO:0000313" key="2">
    <source>
        <dbReference type="EMBL" id="VVJ19487.1"/>
    </source>
</evidence>
<dbReference type="Proteomes" id="UP000399805">
    <property type="component" value="Unassembled WGS sequence"/>
</dbReference>
<sequence length="124" mass="13179">MLIPAPRTRRSATFEVTTTSEATVVTATGDLDLAVTGRLATVLQEEIRLAPQALVFDASAVTFCSARVLTILLDAATSAVPFAVAGRCRPLLRPITVLGLDSLLPVHWSAEEALAWLKLVPLLS</sequence>
<keyword evidence="3" id="KW-1185">Reference proteome</keyword>
<proteinExistence type="predicted"/>
<dbReference type="RefSeq" id="WP_155544747.1">
    <property type="nucleotide sequence ID" value="NZ_CABVGP010000002.1"/>
</dbReference>
<evidence type="ECO:0000259" key="1">
    <source>
        <dbReference type="PROSITE" id="PS50801"/>
    </source>
</evidence>
<dbReference type="SUPFAM" id="SSF52091">
    <property type="entry name" value="SpoIIaa-like"/>
    <property type="match status" value="1"/>
</dbReference>
<dbReference type="Gene3D" id="3.30.750.24">
    <property type="entry name" value="STAS domain"/>
    <property type="match status" value="1"/>
</dbReference>
<organism evidence="2 3">
    <name type="scientific">Amycolatopsis camponoti</name>
    <dbReference type="NCBI Taxonomy" id="2606593"/>
    <lineage>
        <taxon>Bacteria</taxon>
        <taxon>Bacillati</taxon>
        <taxon>Actinomycetota</taxon>
        <taxon>Actinomycetes</taxon>
        <taxon>Pseudonocardiales</taxon>
        <taxon>Pseudonocardiaceae</taxon>
        <taxon>Amycolatopsis</taxon>
    </lineage>
</organism>
<dbReference type="InterPro" id="IPR002645">
    <property type="entry name" value="STAS_dom"/>
</dbReference>